<sequence length="83" mass="8874">MDLIRAVIIGLQGTPNGLFFFDVFCTRASGLGINPNLYKCGKVQLSLAKSSGGQETMLVFSSSYAATFGLHSESSFDQGSFIQ</sequence>
<dbReference type="OrthoDB" id="47801at2759"/>
<accession>A0A2U1M2M8</accession>
<gene>
    <name evidence="3" type="ORF">CTI12_AA388140</name>
</gene>
<dbReference type="AlphaFoldDB" id="A0A2U1M2M8"/>
<dbReference type="GO" id="GO:0061631">
    <property type="term" value="F:ubiquitin conjugating enzyme activity"/>
    <property type="evidence" value="ECO:0007669"/>
    <property type="project" value="TreeGrafter"/>
</dbReference>
<evidence type="ECO:0000313" key="3">
    <source>
        <dbReference type="EMBL" id="PWA55474.1"/>
    </source>
</evidence>
<reference evidence="3 4" key="1">
    <citation type="journal article" date="2018" name="Mol. Plant">
        <title>The genome of Artemisia annua provides insight into the evolution of Asteraceae family and artemisinin biosynthesis.</title>
        <authorList>
            <person name="Shen Q."/>
            <person name="Zhang L."/>
            <person name="Liao Z."/>
            <person name="Wang S."/>
            <person name="Yan T."/>
            <person name="Shi P."/>
            <person name="Liu M."/>
            <person name="Fu X."/>
            <person name="Pan Q."/>
            <person name="Wang Y."/>
            <person name="Lv Z."/>
            <person name="Lu X."/>
            <person name="Zhang F."/>
            <person name="Jiang W."/>
            <person name="Ma Y."/>
            <person name="Chen M."/>
            <person name="Hao X."/>
            <person name="Li L."/>
            <person name="Tang Y."/>
            <person name="Lv G."/>
            <person name="Zhou Y."/>
            <person name="Sun X."/>
            <person name="Brodelius P.E."/>
            <person name="Rose J.K.C."/>
            <person name="Tang K."/>
        </authorList>
    </citation>
    <scope>NUCLEOTIDE SEQUENCE [LARGE SCALE GENOMIC DNA]</scope>
    <source>
        <strain evidence="4">cv. Huhao1</strain>
        <tissue evidence="3">Leaf</tissue>
    </source>
</reference>
<protein>
    <submittedName>
        <fullName evidence="3">Ubiquitin-conjugating enzyme family protein</fullName>
    </submittedName>
</protein>
<dbReference type="PANTHER" id="PTHR46116">
    <property type="entry name" value="(E3-INDEPENDENT) E2 UBIQUITIN-CONJUGATING ENZYME"/>
    <property type="match status" value="1"/>
</dbReference>
<organism evidence="3 4">
    <name type="scientific">Artemisia annua</name>
    <name type="common">Sweet wormwood</name>
    <dbReference type="NCBI Taxonomy" id="35608"/>
    <lineage>
        <taxon>Eukaryota</taxon>
        <taxon>Viridiplantae</taxon>
        <taxon>Streptophyta</taxon>
        <taxon>Embryophyta</taxon>
        <taxon>Tracheophyta</taxon>
        <taxon>Spermatophyta</taxon>
        <taxon>Magnoliopsida</taxon>
        <taxon>eudicotyledons</taxon>
        <taxon>Gunneridae</taxon>
        <taxon>Pentapetalae</taxon>
        <taxon>asterids</taxon>
        <taxon>campanulids</taxon>
        <taxon>Asterales</taxon>
        <taxon>Asteraceae</taxon>
        <taxon>Asteroideae</taxon>
        <taxon>Anthemideae</taxon>
        <taxon>Artemisiinae</taxon>
        <taxon>Artemisia</taxon>
    </lineage>
</organism>
<keyword evidence="1" id="KW-0808">Transferase</keyword>
<comment type="caution">
    <text evidence="3">The sequence shown here is derived from an EMBL/GenBank/DDBJ whole genome shotgun (WGS) entry which is preliminary data.</text>
</comment>
<keyword evidence="2" id="KW-0833">Ubl conjugation pathway</keyword>
<evidence type="ECO:0000256" key="1">
    <source>
        <dbReference type="ARBA" id="ARBA00022679"/>
    </source>
</evidence>
<proteinExistence type="predicted"/>
<evidence type="ECO:0000256" key="2">
    <source>
        <dbReference type="ARBA" id="ARBA00022786"/>
    </source>
</evidence>
<dbReference type="EMBL" id="PKPP01006745">
    <property type="protein sequence ID" value="PWA55474.1"/>
    <property type="molecule type" value="Genomic_DNA"/>
</dbReference>
<dbReference type="STRING" id="35608.A0A2U1M2M8"/>
<evidence type="ECO:0000313" key="4">
    <source>
        <dbReference type="Proteomes" id="UP000245207"/>
    </source>
</evidence>
<name>A0A2U1M2M8_ARTAN</name>
<dbReference type="Proteomes" id="UP000245207">
    <property type="component" value="Unassembled WGS sequence"/>
</dbReference>
<dbReference type="PANTHER" id="PTHR46116:SF41">
    <property type="entry name" value="UBIQUITIN-CONJUGATING ENZYME E2 25-RELATED"/>
    <property type="match status" value="1"/>
</dbReference>
<keyword evidence="4" id="KW-1185">Reference proteome</keyword>